<proteinExistence type="inferred from homology"/>
<evidence type="ECO:0000256" key="13">
    <source>
        <dbReference type="ARBA" id="ARBA00039098"/>
    </source>
</evidence>
<evidence type="ECO:0000256" key="7">
    <source>
        <dbReference type="ARBA" id="ARBA00022840"/>
    </source>
</evidence>
<comment type="similarity">
    <text evidence="2">Belongs to the ABC transporter superfamily.</text>
</comment>
<comment type="catalytic activity">
    <reaction evidence="15">
        <text>Ni(2+)(out) + ATP + H2O = Ni(2+)(in) + ADP + phosphate + H(+)</text>
        <dbReference type="Rhea" id="RHEA:15557"/>
        <dbReference type="ChEBI" id="CHEBI:15377"/>
        <dbReference type="ChEBI" id="CHEBI:15378"/>
        <dbReference type="ChEBI" id="CHEBI:30616"/>
        <dbReference type="ChEBI" id="CHEBI:43474"/>
        <dbReference type="ChEBI" id="CHEBI:49786"/>
        <dbReference type="ChEBI" id="CHEBI:456216"/>
        <dbReference type="EC" id="7.2.2.11"/>
    </reaction>
    <physiologicalReaction direction="left-to-right" evidence="15">
        <dbReference type="Rhea" id="RHEA:15558"/>
    </physiologicalReaction>
</comment>
<dbReference type="Proteomes" id="UP000036873">
    <property type="component" value="Unassembled WGS sequence"/>
</dbReference>
<dbReference type="SUPFAM" id="SSF52540">
    <property type="entry name" value="P-loop containing nucleoside triphosphate hydrolases"/>
    <property type="match status" value="1"/>
</dbReference>
<dbReference type="CDD" id="cd03257">
    <property type="entry name" value="ABC_NikE_OppD_transporters"/>
    <property type="match status" value="1"/>
</dbReference>
<keyword evidence="9" id="KW-0406">Ion transport</keyword>
<evidence type="ECO:0000256" key="15">
    <source>
        <dbReference type="ARBA" id="ARBA00048610"/>
    </source>
</evidence>
<keyword evidence="5" id="KW-0533">Nickel</keyword>
<dbReference type="GO" id="GO:0005886">
    <property type="term" value="C:plasma membrane"/>
    <property type="evidence" value="ECO:0007669"/>
    <property type="project" value="UniProtKB-SubCell"/>
</dbReference>
<dbReference type="InterPro" id="IPR003439">
    <property type="entry name" value="ABC_transporter-like_ATP-bd"/>
</dbReference>
<evidence type="ECO:0000256" key="11">
    <source>
        <dbReference type="ARBA" id="ARBA00023136"/>
    </source>
</evidence>
<feature type="domain" description="ABC transporter" evidence="16">
    <location>
        <begin position="7"/>
        <end position="256"/>
    </location>
</feature>
<name>A0A0L6TWW5_9FIRM</name>
<reference evidence="18" key="1">
    <citation type="submission" date="2015-07" db="EMBL/GenBank/DDBJ databases">
        <title>Draft genome sequence of Acetobacterium bakii DSM 8293, a potential psychrophilic chemical producer through syngas fermentation.</title>
        <authorList>
            <person name="Song Y."/>
            <person name="Hwang S."/>
            <person name="Cho B.-K."/>
        </authorList>
    </citation>
    <scope>NUCLEOTIDE SEQUENCE [LARGE SCALE GENOMIC DNA]</scope>
    <source>
        <strain evidence="18">DSM 8239</strain>
    </source>
</reference>
<dbReference type="OrthoDB" id="9809450at2"/>
<evidence type="ECO:0000256" key="10">
    <source>
        <dbReference type="ARBA" id="ARBA00023112"/>
    </source>
</evidence>
<dbReference type="PATRIC" id="fig|52689.4.peg.2657"/>
<evidence type="ECO:0000256" key="2">
    <source>
        <dbReference type="ARBA" id="ARBA00005417"/>
    </source>
</evidence>
<gene>
    <name evidence="17" type="ORF">AKG39_15645</name>
</gene>
<comment type="subcellular location">
    <subcellularLocation>
        <location evidence="1">Cell membrane</location>
        <topology evidence="1">Peripheral membrane protein</topology>
    </subcellularLocation>
</comment>
<evidence type="ECO:0000313" key="17">
    <source>
        <dbReference type="EMBL" id="KNZ40743.1"/>
    </source>
</evidence>
<dbReference type="PROSITE" id="PS50893">
    <property type="entry name" value="ABC_TRANSPORTER_2"/>
    <property type="match status" value="1"/>
</dbReference>
<dbReference type="GO" id="GO:0015833">
    <property type="term" value="P:peptide transport"/>
    <property type="evidence" value="ECO:0007669"/>
    <property type="project" value="InterPro"/>
</dbReference>
<dbReference type="RefSeq" id="WP_050741344.1">
    <property type="nucleotide sequence ID" value="NZ_LGYO01000044.1"/>
</dbReference>
<keyword evidence="11" id="KW-0472">Membrane</keyword>
<protein>
    <recommendedName>
        <fullName evidence="14">Nickel import system ATP-binding protein NikD</fullName>
        <ecNumber evidence="13">7.2.2.11</ecNumber>
    </recommendedName>
</protein>
<evidence type="ECO:0000256" key="5">
    <source>
        <dbReference type="ARBA" id="ARBA00022596"/>
    </source>
</evidence>
<dbReference type="FunFam" id="3.40.50.300:FF:000016">
    <property type="entry name" value="Oligopeptide ABC transporter ATP-binding component"/>
    <property type="match status" value="1"/>
</dbReference>
<dbReference type="GO" id="GO:0015413">
    <property type="term" value="F:ABC-type nickel transporter activity"/>
    <property type="evidence" value="ECO:0007669"/>
    <property type="project" value="UniProtKB-EC"/>
</dbReference>
<evidence type="ECO:0000313" key="18">
    <source>
        <dbReference type="Proteomes" id="UP000036873"/>
    </source>
</evidence>
<dbReference type="PANTHER" id="PTHR43297:SF13">
    <property type="entry name" value="NICKEL ABC TRANSPORTER, ATP-BINDING PROTEIN"/>
    <property type="match status" value="1"/>
</dbReference>
<keyword evidence="18" id="KW-1185">Reference proteome</keyword>
<evidence type="ECO:0000256" key="14">
    <source>
        <dbReference type="ARBA" id="ARBA00044143"/>
    </source>
</evidence>
<evidence type="ECO:0000256" key="8">
    <source>
        <dbReference type="ARBA" id="ARBA00022967"/>
    </source>
</evidence>
<dbReference type="EC" id="7.2.2.11" evidence="13"/>
<dbReference type="SMART" id="SM00382">
    <property type="entry name" value="AAA"/>
    <property type="match status" value="1"/>
</dbReference>
<evidence type="ECO:0000256" key="3">
    <source>
        <dbReference type="ARBA" id="ARBA00022448"/>
    </source>
</evidence>
<dbReference type="Pfam" id="PF08352">
    <property type="entry name" value="oligo_HPY"/>
    <property type="match status" value="1"/>
</dbReference>
<dbReference type="GO" id="GO:0005524">
    <property type="term" value="F:ATP binding"/>
    <property type="evidence" value="ECO:0007669"/>
    <property type="project" value="UniProtKB-KW"/>
</dbReference>
<organism evidence="17 18">
    <name type="scientific">Acetobacterium bakii</name>
    <dbReference type="NCBI Taxonomy" id="52689"/>
    <lineage>
        <taxon>Bacteria</taxon>
        <taxon>Bacillati</taxon>
        <taxon>Bacillota</taxon>
        <taxon>Clostridia</taxon>
        <taxon>Eubacteriales</taxon>
        <taxon>Eubacteriaceae</taxon>
        <taxon>Acetobacterium</taxon>
    </lineage>
</organism>
<sequence length="315" mass="35077">MQTETVLKITNLNTYFQTPDGNVSAVCELDIEIKKGEILGLIGETGCGKSVLGESVLKVLPYNAISTGSIVFEGGELMGLKQKQMREIRGRKIAVIPQNPSEALNPLVKNKKQIYEAIDHNGKAKGMEKKKQSIRLLQKMHFKEPEKVLESYPHRLSGGMKQRVLAAMGLCGNPSLLIADEPTKGLDAIVRSQVIETLMLFKENTGTAMMLITHDLNFATKVCNRIAVMYAGELIEVGTCYEIFKNPIHPYLMGLFLAQPENGLIPIDGVSPSLINLPQGCRFHDRCKKASEKCKRFHPEMKKTTLTHEVRCWNP</sequence>
<evidence type="ECO:0000256" key="9">
    <source>
        <dbReference type="ARBA" id="ARBA00023065"/>
    </source>
</evidence>
<dbReference type="AlphaFoldDB" id="A0A0L6TWW5"/>
<keyword evidence="3" id="KW-0813">Transport</keyword>
<dbReference type="Gene3D" id="3.40.50.300">
    <property type="entry name" value="P-loop containing nucleotide triphosphate hydrolases"/>
    <property type="match status" value="1"/>
</dbReference>
<evidence type="ECO:0000256" key="1">
    <source>
        <dbReference type="ARBA" id="ARBA00004202"/>
    </source>
</evidence>
<dbReference type="NCBIfam" id="TIGR01727">
    <property type="entry name" value="oligo_HPY"/>
    <property type="match status" value="1"/>
</dbReference>
<dbReference type="InterPro" id="IPR027417">
    <property type="entry name" value="P-loop_NTPase"/>
</dbReference>
<dbReference type="InterPro" id="IPR003593">
    <property type="entry name" value="AAA+_ATPase"/>
</dbReference>
<comment type="subunit">
    <text evidence="12">The complex is composed of two ATP-binding proteins (NikD and NikE), two transmembrane proteins (NikB and NikC) and a solute-binding protein (NikA).</text>
</comment>
<keyword evidence="4" id="KW-1003">Cell membrane</keyword>
<keyword evidence="8" id="KW-1278">Translocase</keyword>
<dbReference type="STRING" id="52689.AKG39_15645"/>
<evidence type="ECO:0000256" key="6">
    <source>
        <dbReference type="ARBA" id="ARBA00022741"/>
    </source>
</evidence>
<dbReference type="Pfam" id="PF00005">
    <property type="entry name" value="ABC_tran"/>
    <property type="match status" value="1"/>
</dbReference>
<keyword evidence="7" id="KW-0067">ATP-binding</keyword>
<dbReference type="PANTHER" id="PTHR43297">
    <property type="entry name" value="OLIGOPEPTIDE TRANSPORT ATP-BINDING PROTEIN APPD"/>
    <property type="match status" value="1"/>
</dbReference>
<accession>A0A0L6TWW5</accession>
<keyword evidence="6" id="KW-0547">Nucleotide-binding</keyword>
<dbReference type="InterPro" id="IPR013563">
    <property type="entry name" value="Oligopep_ABC_C"/>
</dbReference>
<evidence type="ECO:0000256" key="12">
    <source>
        <dbReference type="ARBA" id="ARBA00038669"/>
    </source>
</evidence>
<evidence type="ECO:0000256" key="4">
    <source>
        <dbReference type="ARBA" id="ARBA00022475"/>
    </source>
</evidence>
<evidence type="ECO:0000259" key="16">
    <source>
        <dbReference type="PROSITE" id="PS50893"/>
    </source>
</evidence>
<dbReference type="EMBL" id="LGYO01000044">
    <property type="protein sequence ID" value="KNZ40743.1"/>
    <property type="molecule type" value="Genomic_DNA"/>
</dbReference>
<dbReference type="GO" id="GO:0016887">
    <property type="term" value="F:ATP hydrolysis activity"/>
    <property type="evidence" value="ECO:0007669"/>
    <property type="project" value="InterPro"/>
</dbReference>
<keyword evidence="10" id="KW-0921">Nickel transport</keyword>
<comment type="caution">
    <text evidence="17">The sequence shown here is derived from an EMBL/GenBank/DDBJ whole genome shotgun (WGS) entry which is preliminary data.</text>
</comment>
<dbReference type="InterPro" id="IPR050388">
    <property type="entry name" value="ABC_Ni/Peptide_Import"/>
</dbReference>